<keyword evidence="3" id="KW-0342">GTP-binding</keyword>
<reference evidence="6" key="1">
    <citation type="submission" date="2015-04" db="UniProtKB">
        <authorList>
            <consortium name="EnsemblPlants"/>
        </authorList>
    </citation>
    <scope>IDENTIFICATION</scope>
    <source>
        <strain evidence="6">SL10</strain>
    </source>
</reference>
<evidence type="ECO:0000256" key="1">
    <source>
        <dbReference type="ARBA" id="ARBA00008535"/>
    </source>
</evidence>
<evidence type="ECO:0000313" key="7">
    <source>
        <dbReference type="Proteomes" id="UP000006591"/>
    </source>
</evidence>
<sequence>MRVPHGPCPGLPSPDKKYGTIQFAMGGSEYDDDWELPSADITVVLCGKLGCGKSATGNSIVGREAFVSEYSHASVTSTCQLASTALKDGRTLNVIDTPGLFEMTITSEDAGKEIVKCMSMAKDGIHAVLMVFSATSRFTREDSSTIETIKEFFGEKIVDHMILVFTYGDLVGENKLKSMLNNAPEYLQKTVELCKNRVVLFDNMTKDRWLQEKQLENLLDVVDSVNTNNGGKPFSDQMLACIKEAHAREQEVHDAIGYTEEQISELKKEIQRTRDEQLANITNMVEEKLNITVDKLQQQLMEEQNARLEAERLAAEARLRSDEEICKLKKRLEKAQQENEEFRKMASQHKCSIL</sequence>
<dbReference type="STRING" id="4536.A0A0E0G881"/>
<evidence type="ECO:0000256" key="2">
    <source>
        <dbReference type="ARBA" id="ARBA00022741"/>
    </source>
</evidence>
<reference evidence="6" key="2">
    <citation type="submission" date="2018-04" db="EMBL/GenBank/DDBJ databases">
        <title>OnivRS2 (Oryza nivara Reference Sequence Version 2).</title>
        <authorList>
            <person name="Zhang J."/>
            <person name="Kudrna D."/>
            <person name="Lee S."/>
            <person name="Talag J."/>
            <person name="Rajasekar S."/>
            <person name="Welchert J."/>
            <person name="Hsing Y.-I."/>
            <person name="Wing R.A."/>
        </authorList>
    </citation>
    <scope>NUCLEOTIDE SEQUENCE [LARGE SCALE GENOMIC DNA]</scope>
    <source>
        <strain evidence="6">SL10</strain>
    </source>
</reference>
<dbReference type="AlphaFoldDB" id="A0A0E0G881"/>
<accession>A0A0E0G881</accession>
<name>A0A0E0G881_ORYNI</name>
<keyword evidence="4" id="KW-0175">Coiled coil</keyword>
<dbReference type="SUPFAM" id="SSF52540">
    <property type="entry name" value="P-loop containing nucleoside triphosphate hydrolases"/>
    <property type="match status" value="1"/>
</dbReference>
<dbReference type="HOGENOM" id="CLU_010468_0_1_1"/>
<comment type="similarity">
    <text evidence="1">Belongs to the TRAFAC class TrmE-Era-EngA-EngB-Septin-like GTPase superfamily. AIG1/Toc34/Toc159-like paraseptin GTPase family. IAN subfamily.</text>
</comment>
<dbReference type="InterPro" id="IPR006703">
    <property type="entry name" value="G_AIG1"/>
</dbReference>
<dbReference type="eggNOG" id="ENOG502R7PE">
    <property type="taxonomic scope" value="Eukaryota"/>
</dbReference>
<dbReference type="Gene3D" id="3.40.50.300">
    <property type="entry name" value="P-loop containing nucleotide triphosphate hydrolases"/>
    <property type="match status" value="1"/>
</dbReference>
<dbReference type="PANTHER" id="PTHR10903:SF184">
    <property type="entry name" value="GTP-BINDING PROTEIN A"/>
    <property type="match status" value="1"/>
</dbReference>
<evidence type="ECO:0000313" key="6">
    <source>
        <dbReference type="EnsemblPlants" id="ONIVA02G22580.1"/>
    </source>
</evidence>
<dbReference type="FunFam" id="3.40.50.300:FF:000840">
    <property type="entry name" value="Immune-associated nucleotide-binding protein 9"/>
    <property type="match status" value="1"/>
</dbReference>
<feature type="domain" description="AIG1-type G" evidence="5">
    <location>
        <begin position="38"/>
        <end position="243"/>
    </location>
</feature>
<feature type="coiled-coil region" evidence="4">
    <location>
        <begin position="256"/>
        <end position="352"/>
    </location>
</feature>
<dbReference type="InterPro" id="IPR045058">
    <property type="entry name" value="GIMA/IAN/Toc"/>
</dbReference>
<dbReference type="PROSITE" id="PS51720">
    <property type="entry name" value="G_AIG1"/>
    <property type="match status" value="1"/>
</dbReference>
<dbReference type="Proteomes" id="UP000006591">
    <property type="component" value="Chromosome 2"/>
</dbReference>
<evidence type="ECO:0000259" key="5">
    <source>
        <dbReference type="PROSITE" id="PS51720"/>
    </source>
</evidence>
<dbReference type="CDD" id="cd01852">
    <property type="entry name" value="AIG1"/>
    <property type="match status" value="1"/>
</dbReference>
<organism evidence="6">
    <name type="scientific">Oryza nivara</name>
    <name type="common">Indian wild rice</name>
    <name type="synonym">Oryza sativa f. spontanea</name>
    <dbReference type="NCBI Taxonomy" id="4536"/>
    <lineage>
        <taxon>Eukaryota</taxon>
        <taxon>Viridiplantae</taxon>
        <taxon>Streptophyta</taxon>
        <taxon>Embryophyta</taxon>
        <taxon>Tracheophyta</taxon>
        <taxon>Spermatophyta</taxon>
        <taxon>Magnoliopsida</taxon>
        <taxon>Liliopsida</taxon>
        <taxon>Poales</taxon>
        <taxon>Poaceae</taxon>
        <taxon>BOP clade</taxon>
        <taxon>Oryzoideae</taxon>
        <taxon>Oryzeae</taxon>
        <taxon>Oryzinae</taxon>
        <taxon>Oryza</taxon>
    </lineage>
</organism>
<keyword evidence="2" id="KW-0547">Nucleotide-binding</keyword>
<evidence type="ECO:0000256" key="4">
    <source>
        <dbReference type="SAM" id="Coils"/>
    </source>
</evidence>
<protein>
    <recommendedName>
        <fullName evidence="5">AIG1-type G domain-containing protein</fullName>
    </recommendedName>
</protein>
<proteinExistence type="inferred from homology"/>
<dbReference type="GO" id="GO:0005525">
    <property type="term" value="F:GTP binding"/>
    <property type="evidence" value="ECO:0007669"/>
    <property type="project" value="UniProtKB-KW"/>
</dbReference>
<dbReference type="InterPro" id="IPR027417">
    <property type="entry name" value="P-loop_NTPase"/>
</dbReference>
<dbReference type="Gramene" id="ONIVA02G22580.1">
    <property type="protein sequence ID" value="ONIVA02G22580.1"/>
    <property type="gene ID" value="ONIVA02G22580"/>
</dbReference>
<dbReference type="PANTHER" id="PTHR10903">
    <property type="entry name" value="GTPASE, IMAP FAMILY MEMBER-RELATED"/>
    <property type="match status" value="1"/>
</dbReference>
<keyword evidence="7" id="KW-1185">Reference proteome</keyword>
<dbReference type="EnsemblPlants" id="ONIVA02G22580.1">
    <property type="protein sequence ID" value="ONIVA02G22580.1"/>
    <property type="gene ID" value="ONIVA02G22580"/>
</dbReference>
<evidence type="ECO:0000256" key="3">
    <source>
        <dbReference type="ARBA" id="ARBA00023134"/>
    </source>
</evidence>
<dbReference type="Pfam" id="PF04548">
    <property type="entry name" value="AIG1"/>
    <property type="match status" value="1"/>
</dbReference>
<dbReference type="OMA" id="YLMEAPE"/>